<dbReference type="InterPro" id="IPR010987">
    <property type="entry name" value="Glutathione-S-Trfase_C-like"/>
</dbReference>
<dbReference type="CDD" id="cd03046">
    <property type="entry name" value="GST_N_GTT1_like"/>
    <property type="match status" value="1"/>
</dbReference>
<dbReference type="Proteomes" id="UP000316030">
    <property type="component" value="Unassembled WGS sequence"/>
</dbReference>
<dbReference type="InterPro" id="IPR004045">
    <property type="entry name" value="Glutathione_S-Trfase_N"/>
</dbReference>
<dbReference type="Gene3D" id="3.40.30.10">
    <property type="entry name" value="Glutaredoxin"/>
    <property type="match status" value="1"/>
</dbReference>
<dbReference type="InterPro" id="IPR004046">
    <property type="entry name" value="GST_C"/>
</dbReference>
<sequence length="194" mass="21605">MYQVIGDTQSRAFRVTWMLEELGLPYEQIKVKPHTPEALACNPSGKIPALKDGDTILTDSTAILTYLADKHGGLTYPAGTVERAKQDGLTHMVLDELDAVLWTGARHTFALPEDKRVPAVKDSLKWEFARNSARLANCIKGPFLMGDKMTIADIIATHCLNWAFSAKFPIEDERLLAYAKEMRGRDAFKRAVAN</sequence>
<dbReference type="Gene3D" id="1.20.1050.10">
    <property type="match status" value="1"/>
</dbReference>
<feature type="domain" description="GST C-terminal" evidence="2">
    <location>
        <begin position="79"/>
        <end position="194"/>
    </location>
</feature>
<organism evidence="3 4">
    <name type="scientific">Thalassovita litoralis</name>
    <dbReference type="NCBI Taxonomy" id="1010611"/>
    <lineage>
        <taxon>Bacteria</taxon>
        <taxon>Pseudomonadati</taxon>
        <taxon>Pseudomonadota</taxon>
        <taxon>Alphaproteobacteria</taxon>
        <taxon>Rhodobacterales</taxon>
        <taxon>Roseobacteraceae</taxon>
        <taxon>Thalassovita</taxon>
    </lineage>
</organism>
<accession>A0A521APL8</accession>
<dbReference type="Pfam" id="PF13409">
    <property type="entry name" value="GST_N_2"/>
    <property type="match status" value="1"/>
</dbReference>
<evidence type="ECO:0000259" key="1">
    <source>
        <dbReference type="PROSITE" id="PS50404"/>
    </source>
</evidence>
<dbReference type="PANTHER" id="PTHR44051:SF8">
    <property type="entry name" value="GLUTATHIONE S-TRANSFERASE GSTA"/>
    <property type="match status" value="1"/>
</dbReference>
<dbReference type="InterPro" id="IPR036249">
    <property type="entry name" value="Thioredoxin-like_sf"/>
</dbReference>
<dbReference type="GO" id="GO:0016740">
    <property type="term" value="F:transferase activity"/>
    <property type="evidence" value="ECO:0007669"/>
    <property type="project" value="UniProtKB-KW"/>
</dbReference>
<name>A0A521APL8_9RHOB</name>
<dbReference type="PANTHER" id="PTHR44051">
    <property type="entry name" value="GLUTATHIONE S-TRANSFERASE-RELATED"/>
    <property type="match status" value="1"/>
</dbReference>
<keyword evidence="4" id="KW-1185">Reference proteome</keyword>
<dbReference type="SUPFAM" id="SSF47616">
    <property type="entry name" value="GST C-terminal domain-like"/>
    <property type="match status" value="1"/>
</dbReference>
<dbReference type="SUPFAM" id="SSF52833">
    <property type="entry name" value="Thioredoxin-like"/>
    <property type="match status" value="1"/>
</dbReference>
<evidence type="ECO:0000313" key="4">
    <source>
        <dbReference type="Proteomes" id="UP000316030"/>
    </source>
</evidence>
<proteinExistence type="predicted"/>
<dbReference type="EMBL" id="FXTO01000001">
    <property type="protein sequence ID" value="SMO36773.1"/>
    <property type="molecule type" value="Genomic_DNA"/>
</dbReference>
<dbReference type="PROSITE" id="PS50405">
    <property type="entry name" value="GST_CTER"/>
    <property type="match status" value="1"/>
</dbReference>
<gene>
    <name evidence="3" type="ORF">SAMN06265173_101291</name>
</gene>
<dbReference type="PROSITE" id="PS50404">
    <property type="entry name" value="GST_NTER"/>
    <property type="match status" value="1"/>
</dbReference>
<keyword evidence="3" id="KW-0808">Transferase</keyword>
<dbReference type="SFLD" id="SFLDS00019">
    <property type="entry name" value="Glutathione_Transferase_(cytos"/>
    <property type="match status" value="1"/>
</dbReference>
<dbReference type="AlphaFoldDB" id="A0A521APL8"/>
<dbReference type="InterPro" id="IPR040079">
    <property type="entry name" value="Glutathione_S-Trfase"/>
</dbReference>
<dbReference type="RefSeq" id="WP_142491595.1">
    <property type="nucleotide sequence ID" value="NZ_FXTO01000001.1"/>
</dbReference>
<protein>
    <submittedName>
        <fullName evidence="3">Glutathione S-transferase</fullName>
    </submittedName>
</protein>
<feature type="domain" description="GST N-terminal" evidence="1">
    <location>
        <begin position="1"/>
        <end position="75"/>
    </location>
</feature>
<reference evidence="3 4" key="1">
    <citation type="submission" date="2017-05" db="EMBL/GenBank/DDBJ databases">
        <authorList>
            <person name="Varghese N."/>
            <person name="Submissions S."/>
        </authorList>
    </citation>
    <scope>NUCLEOTIDE SEQUENCE [LARGE SCALE GENOMIC DNA]</scope>
    <source>
        <strain evidence="3 4">DSM 29506</strain>
    </source>
</reference>
<dbReference type="OrthoDB" id="9810080at2"/>
<evidence type="ECO:0000259" key="2">
    <source>
        <dbReference type="PROSITE" id="PS50405"/>
    </source>
</evidence>
<evidence type="ECO:0000313" key="3">
    <source>
        <dbReference type="EMBL" id="SMO36773.1"/>
    </source>
</evidence>
<dbReference type="SFLD" id="SFLDG00358">
    <property type="entry name" value="Main_(cytGST)"/>
    <property type="match status" value="1"/>
</dbReference>
<dbReference type="InterPro" id="IPR036282">
    <property type="entry name" value="Glutathione-S-Trfase_C_sf"/>
</dbReference>
<dbReference type="Pfam" id="PF00043">
    <property type="entry name" value="GST_C"/>
    <property type="match status" value="1"/>
</dbReference>